<evidence type="ECO:0000256" key="2">
    <source>
        <dbReference type="PROSITE-ProRule" id="PRU00169"/>
    </source>
</evidence>
<dbReference type="PANTHER" id="PTHR44591">
    <property type="entry name" value="STRESS RESPONSE REGULATOR PROTEIN 1"/>
    <property type="match status" value="1"/>
</dbReference>
<dbReference type="InterPro" id="IPR003594">
    <property type="entry name" value="HATPase_dom"/>
</dbReference>
<organism evidence="4">
    <name type="scientific">Solibacter usitatus (strain Ellin6076)</name>
    <dbReference type="NCBI Taxonomy" id="234267"/>
    <lineage>
        <taxon>Bacteria</taxon>
        <taxon>Pseudomonadati</taxon>
        <taxon>Acidobacteriota</taxon>
        <taxon>Terriglobia</taxon>
        <taxon>Bryobacterales</taxon>
        <taxon>Solibacteraceae</taxon>
        <taxon>Candidatus Solibacter</taxon>
    </lineage>
</organism>
<accession>Q01NS4</accession>
<evidence type="ECO:0000259" key="3">
    <source>
        <dbReference type="PROSITE" id="PS50110"/>
    </source>
</evidence>
<keyword evidence="1" id="KW-0597">Phosphoprotein</keyword>
<gene>
    <name evidence="4" type="ordered locus">Acid_7798</name>
</gene>
<dbReference type="InParanoid" id="Q01NS4"/>
<dbReference type="STRING" id="234267.Acid_7798"/>
<dbReference type="InterPro" id="IPR036890">
    <property type="entry name" value="HATPase_C_sf"/>
</dbReference>
<evidence type="ECO:0000256" key="1">
    <source>
        <dbReference type="ARBA" id="ARBA00022553"/>
    </source>
</evidence>
<evidence type="ECO:0000313" key="4">
    <source>
        <dbReference type="EMBL" id="ABJ88696.1"/>
    </source>
</evidence>
<dbReference type="eggNOG" id="COG2204">
    <property type="taxonomic scope" value="Bacteria"/>
</dbReference>
<proteinExistence type="predicted"/>
<comment type="caution">
    <text evidence="2">Lacks conserved residue(s) required for the propagation of feature annotation.</text>
</comment>
<dbReference type="AlphaFoldDB" id="Q01NS4"/>
<dbReference type="PANTHER" id="PTHR44591:SF3">
    <property type="entry name" value="RESPONSE REGULATORY DOMAIN-CONTAINING PROTEIN"/>
    <property type="match status" value="1"/>
</dbReference>
<dbReference type="HOGENOM" id="CLU_986604_0_0_0"/>
<dbReference type="CDD" id="cd16936">
    <property type="entry name" value="HATPase_RsbW-like"/>
    <property type="match status" value="1"/>
</dbReference>
<dbReference type="SUPFAM" id="SSF55874">
    <property type="entry name" value="ATPase domain of HSP90 chaperone/DNA topoisomerase II/histidine kinase"/>
    <property type="match status" value="1"/>
</dbReference>
<dbReference type="GO" id="GO:0000160">
    <property type="term" value="P:phosphorelay signal transduction system"/>
    <property type="evidence" value="ECO:0007669"/>
    <property type="project" value="InterPro"/>
</dbReference>
<dbReference type="SUPFAM" id="SSF52172">
    <property type="entry name" value="CheY-like"/>
    <property type="match status" value="1"/>
</dbReference>
<dbReference type="KEGG" id="sus:Acid_7798"/>
<name>Q01NS4_SOLUE</name>
<dbReference type="Gene3D" id="3.40.50.2300">
    <property type="match status" value="1"/>
</dbReference>
<protein>
    <submittedName>
        <fullName evidence="4">Response regulator receiver protein</fullName>
    </submittedName>
</protein>
<dbReference type="EMBL" id="CP000473">
    <property type="protein sequence ID" value="ABJ88696.1"/>
    <property type="molecule type" value="Genomic_DNA"/>
</dbReference>
<sequence precursor="true">MASRTALVIGDDAQIKAMVAQSLAPTEWTLETAPNNAAALKLVEASRFDLIITSEKTSGKEDVELLRAIRRIHPHARVIILTEETTPADAIAAMRDHAFSYLSKPFSLTSLASVVQAAVEEPGWDDGIKVVSATPGWIRLVVRCDVQTAERLMQFFQEIIELPAAEKEAVAVAIRELLMNAIEHGGKFDAEKTVEVSYLRTRRAVSCRIKDPGKGFSLEAIPHAAVMNPPNDPVRHMSYREAENLRPGGFGVLLAKKNIDELLYNEQGNEVVLVKYIDPKAK</sequence>
<dbReference type="Pfam" id="PF13581">
    <property type="entry name" value="HATPase_c_2"/>
    <property type="match status" value="1"/>
</dbReference>
<dbReference type="InterPro" id="IPR001789">
    <property type="entry name" value="Sig_transdc_resp-reg_receiver"/>
</dbReference>
<dbReference type="OrthoDB" id="111340at2"/>
<feature type="domain" description="Response regulatory" evidence="3">
    <location>
        <begin position="5"/>
        <end position="119"/>
    </location>
</feature>
<dbReference type="PROSITE" id="PS50110">
    <property type="entry name" value="RESPONSE_REGULATORY"/>
    <property type="match status" value="1"/>
</dbReference>
<dbReference type="InterPro" id="IPR050595">
    <property type="entry name" value="Bact_response_regulator"/>
</dbReference>
<dbReference type="Gene3D" id="3.30.565.10">
    <property type="entry name" value="Histidine kinase-like ATPase, C-terminal domain"/>
    <property type="match status" value="1"/>
</dbReference>
<dbReference type="InterPro" id="IPR011006">
    <property type="entry name" value="CheY-like_superfamily"/>
</dbReference>
<dbReference type="CDD" id="cd00156">
    <property type="entry name" value="REC"/>
    <property type="match status" value="1"/>
</dbReference>
<reference evidence="4" key="1">
    <citation type="submission" date="2006-10" db="EMBL/GenBank/DDBJ databases">
        <title>Complete sequence of Solibacter usitatus Ellin6076.</title>
        <authorList>
            <consortium name="US DOE Joint Genome Institute"/>
            <person name="Copeland A."/>
            <person name="Lucas S."/>
            <person name="Lapidus A."/>
            <person name="Barry K."/>
            <person name="Detter J.C."/>
            <person name="Glavina del Rio T."/>
            <person name="Hammon N."/>
            <person name="Israni S."/>
            <person name="Dalin E."/>
            <person name="Tice H."/>
            <person name="Pitluck S."/>
            <person name="Thompson L.S."/>
            <person name="Brettin T."/>
            <person name="Bruce D."/>
            <person name="Han C."/>
            <person name="Tapia R."/>
            <person name="Gilna P."/>
            <person name="Schmutz J."/>
            <person name="Larimer F."/>
            <person name="Land M."/>
            <person name="Hauser L."/>
            <person name="Kyrpides N."/>
            <person name="Mikhailova N."/>
            <person name="Janssen P.H."/>
            <person name="Kuske C.R."/>
            <person name="Richardson P."/>
        </authorList>
    </citation>
    <scope>NUCLEOTIDE SEQUENCE</scope>
    <source>
        <strain evidence="4">Ellin6076</strain>
    </source>
</reference>
<dbReference type="SMART" id="SM00448">
    <property type="entry name" value="REC"/>
    <property type="match status" value="1"/>
</dbReference>
<dbReference type="eggNOG" id="COG2172">
    <property type="taxonomic scope" value="Bacteria"/>
</dbReference>
<dbReference type="Pfam" id="PF00072">
    <property type="entry name" value="Response_reg"/>
    <property type="match status" value="1"/>
</dbReference>